<evidence type="ECO:0000256" key="3">
    <source>
        <dbReference type="ARBA" id="ARBA00022691"/>
    </source>
</evidence>
<evidence type="ECO:0000313" key="7">
    <source>
        <dbReference type="Proteomes" id="UP001305779"/>
    </source>
</evidence>
<dbReference type="PANTHER" id="PTHR43712">
    <property type="entry name" value="PUTATIVE (AFU_ORTHOLOGUE AFUA_4G14580)-RELATED"/>
    <property type="match status" value="1"/>
</dbReference>
<dbReference type="InterPro" id="IPR036388">
    <property type="entry name" value="WH-like_DNA-bd_sf"/>
</dbReference>
<keyword evidence="7" id="KW-1185">Reference proteome</keyword>
<dbReference type="Proteomes" id="UP001305779">
    <property type="component" value="Unassembled WGS sequence"/>
</dbReference>
<dbReference type="InterPro" id="IPR001077">
    <property type="entry name" value="COMT_C"/>
</dbReference>
<keyword evidence="2" id="KW-0808">Transferase</keyword>
<dbReference type="Pfam" id="PF08100">
    <property type="entry name" value="Dimerisation"/>
    <property type="match status" value="1"/>
</dbReference>
<dbReference type="Gene3D" id="3.40.50.150">
    <property type="entry name" value="Vaccinia Virus protein VP39"/>
    <property type="match status" value="1"/>
</dbReference>
<dbReference type="PANTHER" id="PTHR43712:SF18">
    <property type="entry name" value="PUTATIVE (AFU_ORTHOLOGUE AFUA_4G14240)-RELATED"/>
    <property type="match status" value="1"/>
</dbReference>
<keyword evidence="3" id="KW-0949">S-adenosyl-L-methionine</keyword>
<feature type="domain" description="O-methyltransferase C-terminal" evidence="4">
    <location>
        <begin position="236"/>
        <end position="383"/>
    </location>
</feature>
<dbReference type="InterPro" id="IPR029063">
    <property type="entry name" value="SAM-dependent_MTases_sf"/>
</dbReference>
<protein>
    <recommendedName>
        <fullName evidence="8">O-methyltransferase domain-containing protein</fullName>
    </recommendedName>
</protein>
<comment type="caution">
    <text evidence="6">The sequence shown here is derived from an EMBL/GenBank/DDBJ whole genome shotgun (WGS) entry which is preliminary data.</text>
</comment>
<evidence type="ECO:0000259" key="5">
    <source>
        <dbReference type="Pfam" id="PF08100"/>
    </source>
</evidence>
<dbReference type="SUPFAM" id="SSF53335">
    <property type="entry name" value="S-adenosyl-L-methionine-dependent methyltransferases"/>
    <property type="match status" value="1"/>
</dbReference>
<keyword evidence="1" id="KW-0489">Methyltransferase</keyword>
<evidence type="ECO:0000259" key="4">
    <source>
        <dbReference type="Pfam" id="PF00891"/>
    </source>
</evidence>
<proteinExistence type="predicted"/>
<sequence>MEQAHEIQALAQEIHMVAMRAPAGVSQDPEASKRLRQLSKNLTSCLQTPDQVVMSTAYSGLKLACVRIAINMRLFDTLTRSDGPLGVKDLAKTCNADESFVLRVGRMLVEMRFIDEMDGGFSANAVTKHMTIPSVEAGMKIHFDQGFPILVHTPAYFEFNGYQVPISEDDSPFKWAFNTTDDVYTHWSKQPGVMETFSVFMQGMFQSSQWLAPTDWFPFDEVCFDSFDQARGDGYSFVEIGGGKGDRMQALVEKYPNARGKLLLQDTPAVIEDIAKSSRKLSCRIETMAYDFLDEQPITGAKTYFLENILHNWTDGVCLKILANVRQAMTRGYSKLLVSNIVMPDSGASLAETGLDILMLLCTGGSQRNDEQWHNLLETAGFRIVKIWMPPGAGNGVIEAAVDLGRQSVECPKAVSEVEVCLKE</sequence>
<evidence type="ECO:0000256" key="2">
    <source>
        <dbReference type="ARBA" id="ARBA00022679"/>
    </source>
</evidence>
<organism evidence="6 7">
    <name type="scientific">Zasmidium cellare</name>
    <name type="common">Wine cellar mold</name>
    <name type="synonym">Racodium cellare</name>
    <dbReference type="NCBI Taxonomy" id="395010"/>
    <lineage>
        <taxon>Eukaryota</taxon>
        <taxon>Fungi</taxon>
        <taxon>Dikarya</taxon>
        <taxon>Ascomycota</taxon>
        <taxon>Pezizomycotina</taxon>
        <taxon>Dothideomycetes</taxon>
        <taxon>Dothideomycetidae</taxon>
        <taxon>Mycosphaerellales</taxon>
        <taxon>Mycosphaerellaceae</taxon>
        <taxon>Zasmidium</taxon>
    </lineage>
</organism>
<dbReference type="PROSITE" id="PS51683">
    <property type="entry name" value="SAM_OMT_II"/>
    <property type="match status" value="1"/>
</dbReference>
<dbReference type="InterPro" id="IPR036390">
    <property type="entry name" value="WH_DNA-bd_sf"/>
</dbReference>
<dbReference type="Pfam" id="PF00891">
    <property type="entry name" value="Methyltransf_2"/>
    <property type="match status" value="1"/>
</dbReference>
<dbReference type="SUPFAM" id="SSF46785">
    <property type="entry name" value="Winged helix' DNA-binding domain"/>
    <property type="match status" value="1"/>
</dbReference>
<evidence type="ECO:0000256" key="1">
    <source>
        <dbReference type="ARBA" id="ARBA00022603"/>
    </source>
</evidence>
<dbReference type="EMBL" id="JAXOVC010000001">
    <property type="protein sequence ID" value="KAK4508229.1"/>
    <property type="molecule type" value="Genomic_DNA"/>
</dbReference>
<name>A0ABR0F3R6_ZASCE</name>
<feature type="domain" description="O-methyltransferase dimerisation" evidence="5">
    <location>
        <begin position="63"/>
        <end position="125"/>
    </location>
</feature>
<dbReference type="InterPro" id="IPR016461">
    <property type="entry name" value="COMT-like"/>
</dbReference>
<dbReference type="InterPro" id="IPR012967">
    <property type="entry name" value="COMT_dimerisation"/>
</dbReference>
<reference evidence="6 7" key="1">
    <citation type="journal article" date="2023" name="G3 (Bethesda)">
        <title>A chromosome-level genome assembly of Zasmidium syzygii isolated from banana leaves.</title>
        <authorList>
            <person name="van Westerhoven A.C."/>
            <person name="Mehrabi R."/>
            <person name="Talebi R."/>
            <person name="Steentjes M.B.F."/>
            <person name="Corcolon B."/>
            <person name="Chong P.A."/>
            <person name="Kema G.H.J."/>
            <person name="Seidl M.F."/>
        </authorList>
    </citation>
    <scope>NUCLEOTIDE SEQUENCE [LARGE SCALE GENOMIC DNA]</scope>
    <source>
        <strain evidence="6 7">P124</strain>
    </source>
</reference>
<dbReference type="Gene3D" id="1.10.10.10">
    <property type="entry name" value="Winged helix-like DNA-binding domain superfamily/Winged helix DNA-binding domain"/>
    <property type="match status" value="1"/>
</dbReference>
<evidence type="ECO:0008006" key="8">
    <source>
        <dbReference type="Google" id="ProtNLM"/>
    </source>
</evidence>
<evidence type="ECO:0000313" key="6">
    <source>
        <dbReference type="EMBL" id="KAK4508229.1"/>
    </source>
</evidence>
<gene>
    <name evidence="6" type="ORF">PRZ48_001967</name>
</gene>
<accession>A0ABR0F3R6</accession>